<feature type="domain" description="PAC" evidence="2">
    <location>
        <begin position="293"/>
        <end position="345"/>
    </location>
</feature>
<dbReference type="InterPro" id="IPR043128">
    <property type="entry name" value="Rev_trsase/Diguanyl_cyclase"/>
</dbReference>
<dbReference type="InterPro" id="IPR052163">
    <property type="entry name" value="DGC-Regulatory_Protein"/>
</dbReference>
<feature type="domain" description="GGDEF" evidence="3">
    <location>
        <begin position="377"/>
        <end position="510"/>
    </location>
</feature>
<feature type="domain" description="PAC" evidence="2">
    <location>
        <begin position="168"/>
        <end position="223"/>
    </location>
</feature>
<feature type="domain" description="PAC" evidence="2">
    <location>
        <begin position="24"/>
        <end position="77"/>
    </location>
</feature>
<dbReference type="CDD" id="cd00130">
    <property type="entry name" value="PAS"/>
    <property type="match status" value="2"/>
</dbReference>
<organism evidence="4 5">
    <name type="scientific">Rhodoferax ferrireducens</name>
    <dbReference type="NCBI Taxonomy" id="192843"/>
    <lineage>
        <taxon>Bacteria</taxon>
        <taxon>Pseudomonadati</taxon>
        <taxon>Pseudomonadota</taxon>
        <taxon>Betaproteobacteria</taxon>
        <taxon>Burkholderiales</taxon>
        <taxon>Comamonadaceae</taxon>
        <taxon>Rhodoferax</taxon>
    </lineage>
</organism>
<dbReference type="Gene3D" id="3.30.450.20">
    <property type="entry name" value="PAS domain"/>
    <property type="match status" value="3"/>
</dbReference>
<dbReference type="Gene3D" id="3.30.70.270">
    <property type="match status" value="1"/>
</dbReference>
<name>A0A1W9KWN0_9BURK</name>
<dbReference type="EMBL" id="MTEI01000002">
    <property type="protein sequence ID" value="OQW89063.1"/>
    <property type="molecule type" value="Genomic_DNA"/>
</dbReference>
<dbReference type="InterPro" id="IPR035965">
    <property type="entry name" value="PAS-like_dom_sf"/>
</dbReference>
<dbReference type="Pfam" id="PF13426">
    <property type="entry name" value="PAS_9"/>
    <property type="match status" value="1"/>
</dbReference>
<dbReference type="Pfam" id="PF08448">
    <property type="entry name" value="PAS_4"/>
    <property type="match status" value="1"/>
</dbReference>
<evidence type="ECO:0000313" key="4">
    <source>
        <dbReference type="EMBL" id="OQW89063.1"/>
    </source>
</evidence>
<reference evidence="4 5" key="1">
    <citation type="submission" date="2017-01" db="EMBL/GenBank/DDBJ databases">
        <title>Novel large sulfur bacteria in the metagenomes of groundwater-fed chemosynthetic microbial mats in the Lake Huron basin.</title>
        <authorList>
            <person name="Sharrar A.M."/>
            <person name="Flood B.E."/>
            <person name="Bailey J.V."/>
            <person name="Jones D.S."/>
            <person name="Biddanda B."/>
            <person name="Ruberg S.A."/>
            <person name="Marcus D.N."/>
            <person name="Dick G.J."/>
        </authorList>
    </citation>
    <scope>NUCLEOTIDE SEQUENCE [LARGE SCALE GENOMIC DNA]</scope>
    <source>
        <strain evidence="4">A7</strain>
    </source>
</reference>
<feature type="domain" description="PAS" evidence="1">
    <location>
        <begin position="227"/>
        <end position="265"/>
    </location>
</feature>
<dbReference type="PANTHER" id="PTHR46663">
    <property type="entry name" value="DIGUANYLATE CYCLASE DGCT-RELATED"/>
    <property type="match status" value="1"/>
</dbReference>
<dbReference type="InterPro" id="IPR000014">
    <property type="entry name" value="PAS"/>
</dbReference>
<dbReference type="InterPro" id="IPR000160">
    <property type="entry name" value="GGDEF_dom"/>
</dbReference>
<proteinExistence type="predicted"/>
<dbReference type="PROSITE" id="PS50113">
    <property type="entry name" value="PAC"/>
    <property type="match status" value="3"/>
</dbReference>
<dbReference type="SMART" id="SM00086">
    <property type="entry name" value="PAC"/>
    <property type="match status" value="3"/>
</dbReference>
<dbReference type="CDD" id="cd01949">
    <property type="entry name" value="GGDEF"/>
    <property type="match status" value="1"/>
</dbReference>
<dbReference type="Proteomes" id="UP000192505">
    <property type="component" value="Unassembled WGS sequence"/>
</dbReference>
<accession>A0A1W9KWN0</accession>
<evidence type="ECO:0008006" key="6">
    <source>
        <dbReference type="Google" id="ProtNLM"/>
    </source>
</evidence>
<evidence type="ECO:0000259" key="3">
    <source>
        <dbReference type="PROSITE" id="PS50887"/>
    </source>
</evidence>
<dbReference type="PROSITE" id="PS50112">
    <property type="entry name" value="PAS"/>
    <property type="match status" value="1"/>
</dbReference>
<comment type="caution">
    <text evidence="4">The sequence shown here is derived from an EMBL/GenBank/DDBJ whole genome shotgun (WGS) entry which is preliminary data.</text>
</comment>
<dbReference type="InterPro" id="IPR000700">
    <property type="entry name" value="PAS-assoc_C"/>
</dbReference>
<dbReference type="InterPro" id="IPR013655">
    <property type="entry name" value="PAS_fold_3"/>
</dbReference>
<dbReference type="InterPro" id="IPR013656">
    <property type="entry name" value="PAS_4"/>
</dbReference>
<dbReference type="PANTHER" id="PTHR46663:SF3">
    <property type="entry name" value="SLL0267 PROTEIN"/>
    <property type="match status" value="1"/>
</dbReference>
<evidence type="ECO:0000313" key="5">
    <source>
        <dbReference type="Proteomes" id="UP000192505"/>
    </source>
</evidence>
<dbReference type="Pfam" id="PF08447">
    <property type="entry name" value="PAS_3"/>
    <property type="match status" value="1"/>
</dbReference>
<dbReference type="SMART" id="SM00267">
    <property type="entry name" value="GGDEF"/>
    <property type="match status" value="1"/>
</dbReference>
<dbReference type="GO" id="GO:0003824">
    <property type="term" value="F:catalytic activity"/>
    <property type="evidence" value="ECO:0007669"/>
    <property type="project" value="UniProtKB-ARBA"/>
</dbReference>
<dbReference type="InterPro" id="IPR029787">
    <property type="entry name" value="Nucleotide_cyclase"/>
</dbReference>
<evidence type="ECO:0000259" key="1">
    <source>
        <dbReference type="PROSITE" id="PS50112"/>
    </source>
</evidence>
<dbReference type="InterPro" id="IPR001610">
    <property type="entry name" value="PAC"/>
</dbReference>
<dbReference type="SUPFAM" id="SSF55073">
    <property type="entry name" value="Nucleotide cyclase"/>
    <property type="match status" value="1"/>
</dbReference>
<protein>
    <recommendedName>
        <fullName evidence="6">Diguanylate cyclase with PAS/PAC sensor</fullName>
    </recommendedName>
</protein>
<dbReference type="Pfam" id="PF00990">
    <property type="entry name" value="GGDEF"/>
    <property type="match status" value="1"/>
</dbReference>
<dbReference type="FunFam" id="3.30.70.270:FF:000001">
    <property type="entry name" value="Diguanylate cyclase domain protein"/>
    <property type="match status" value="1"/>
</dbReference>
<dbReference type="PROSITE" id="PS50887">
    <property type="entry name" value="GGDEF"/>
    <property type="match status" value="1"/>
</dbReference>
<gene>
    <name evidence="4" type="ORF">BWK72_03565</name>
</gene>
<evidence type="ECO:0000259" key="2">
    <source>
        <dbReference type="PROSITE" id="PS50113"/>
    </source>
</evidence>
<dbReference type="SMART" id="SM00091">
    <property type="entry name" value="PAS"/>
    <property type="match status" value="2"/>
</dbReference>
<dbReference type="NCBIfam" id="TIGR00229">
    <property type="entry name" value="sensory_box"/>
    <property type="match status" value="2"/>
</dbReference>
<dbReference type="SUPFAM" id="SSF55785">
    <property type="entry name" value="PYP-like sensor domain (PAS domain)"/>
    <property type="match status" value="3"/>
</dbReference>
<dbReference type="NCBIfam" id="TIGR00254">
    <property type="entry name" value="GGDEF"/>
    <property type="match status" value="1"/>
</dbReference>
<dbReference type="AlphaFoldDB" id="A0A1W9KWN0"/>
<sequence>MVHPDDRALLTRRVAQSTLHLNEPGREYRIGLPDGRWVWHRTMSRVAARNAAGQPAVMAGGTVNITEQKHAELALRASEEHANRLATMLRLVSDNVPDMIWAKDLNKRYLFANKAVCEQLLGATSPDEVIGRDDLFFGQRARISHPGNPLWHTLGDSSLESDEETLLQGITQRFEEAGYLKGQFVVLDVHKAPLLDDQGHVMGVVGTARDVTAQKAAQDKLRLAALVLENSSEAMLATDNSNCIVDINPAFTTLTGYTRLDVLGQDPSMLNSGRQSADFYKGMWSDLNTKGHWQGELWNKRKSGEIYAEWLTINTIYLEDGSVHRRVALFSDVTQKKQAEELIWRQANFDALTGLPNRRMFLDRLGQELLKAQRSGHRLALFFLDLDHFKEVNDTLGHETGDLLLVEAAQRIAASVRVSDTVARLAGDEFTVILTELDDPTRVETIARNIIGALSRSYNFDRRPARVTVSIGITFYPEDGMTVDTLMACADQAMYEAKHAGRNRFSFYTPGDPAAHPRAGGLFFKSTAASGIESLSVSADALTIPD</sequence>